<protein>
    <submittedName>
        <fullName evidence="2">Uncharacterized protein</fullName>
    </submittedName>
</protein>
<sequence length="33" mass="3759">MEISLRGFIVFSSSVIFNVCNDCSAVLYVFFNH</sequence>
<dbReference type="EMBL" id="GBXM01049566">
    <property type="protein sequence ID" value="JAH59011.1"/>
    <property type="molecule type" value="Transcribed_RNA"/>
</dbReference>
<dbReference type="AlphaFoldDB" id="A0A0E9TZQ0"/>
<feature type="transmembrane region" description="Helical" evidence="1">
    <location>
        <begin position="7"/>
        <end position="31"/>
    </location>
</feature>
<keyword evidence="1" id="KW-0472">Membrane</keyword>
<evidence type="ECO:0000256" key="1">
    <source>
        <dbReference type="SAM" id="Phobius"/>
    </source>
</evidence>
<reference evidence="2" key="2">
    <citation type="journal article" date="2015" name="Fish Shellfish Immunol.">
        <title>Early steps in the European eel (Anguilla anguilla)-Vibrio vulnificus interaction in the gills: Role of the RtxA13 toxin.</title>
        <authorList>
            <person name="Callol A."/>
            <person name="Pajuelo D."/>
            <person name="Ebbesson L."/>
            <person name="Teles M."/>
            <person name="MacKenzie S."/>
            <person name="Amaro C."/>
        </authorList>
    </citation>
    <scope>NUCLEOTIDE SEQUENCE</scope>
</reference>
<evidence type="ECO:0000313" key="2">
    <source>
        <dbReference type="EMBL" id="JAH59011.1"/>
    </source>
</evidence>
<reference evidence="2" key="1">
    <citation type="submission" date="2014-11" db="EMBL/GenBank/DDBJ databases">
        <authorList>
            <person name="Amaro Gonzalez C."/>
        </authorList>
    </citation>
    <scope>NUCLEOTIDE SEQUENCE</scope>
</reference>
<accession>A0A0E9TZQ0</accession>
<name>A0A0E9TZQ0_ANGAN</name>
<organism evidence="2">
    <name type="scientific">Anguilla anguilla</name>
    <name type="common">European freshwater eel</name>
    <name type="synonym">Muraena anguilla</name>
    <dbReference type="NCBI Taxonomy" id="7936"/>
    <lineage>
        <taxon>Eukaryota</taxon>
        <taxon>Metazoa</taxon>
        <taxon>Chordata</taxon>
        <taxon>Craniata</taxon>
        <taxon>Vertebrata</taxon>
        <taxon>Euteleostomi</taxon>
        <taxon>Actinopterygii</taxon>
        <taxon>Neopterygii</taxon>
        <taxon>Teleostei</taxon>
        <taxon>Anguilliformes</taxon>
        <taxon>Anguillidae</taxon>
        <taxon>Anguilla</taxon>
    </lineage>
</organism>
<keyword evidence="1" id="KW-0812">Transmembrane</keyword>
<keyword evidence="1" id="KW-1133">Transmembrane helix</keyword>
<proteinExistence type="predicted"/>